<dbReference type="Proteomes" id="UP000663855">
    <property type="component" value="Unassembled WGS sequence"/>
</dbReference>
<comment type="caution">
    <text evidence="1">The sequence shown here is derived from an EMBL/GenBank/DDBJ whole genome shotgun (WGS) entry which is preliminary data.</text>
</comment>
<proteinExistence type="predicted"/>
<protein>
    <submittedName>
        <fullName evidence="1">Uncharacterized protein</fullName>
    </submittedName>
</protein>
<name>A0A815PCF3_9BILA</name>
<dbReference type="EMBL" id="CAJOBH010042923">
    <property type="protein sequence ID" value="CAF4338368.1"/>
    <property type="molecule type" value="Genomic_DNA"/>
</dbReference>
<sequence length="68" mass="7798">MKNGNNRRLFAQIDELSYYGEESEVLFMFGSIFQLNEIYDNQLLPSGDGTMSTIRMTLCSDHGNDIKQ</sequence>
<dbReference type="AlphaFoldDB" id="A0A815PCF3"/>
<evidence type="ECO:0000313" key="2">
    <source>
        <dbReference type="EMBL" id="CAF4338368.1"/>
    </source>
</evidence>
<reference evidence="1" key="1">
    <citation type="submission" date="2021-02" db="EMBL/GenBank/DDBJ databases">
        <authorList>
            <person name="Nowell W R."/>
        </authorList>
    </citation>
    <scope>NUCLEOTIDE SEQUENCE</scope>
</reference>
<evidence type="ECO:0000313" key="1">
    <source>
        <dbReference type="EMBL" id="CAF1447160.1"/>
    </source>
</evidence>
<dbReference type="EMBL" id="CAJNOV010011427">
    <property type="protein sequence ID" value="CAF1447160.1"/>
    <property type="molecule type" value="Genomic_DNA"/>
</dbReference>
<dbReference type="Proteomes" id="UP000681967">
    <property type="component" value="Unassembled WGS sequence"/>
</dbReference>
<gene>
    <name evidence="2" type="ORF">BYL167_LOCUS28998</name>
    <name evidence="1" type="ORF">CJN711_LOCUS24366</name>
</gene>
<feature type="non-terminal residue" evidence="1">
    <location>
        <position position="68"/>
    </location>
</feature>
<accession>A0A815PCF3</accession>
<organism evidence="1 3">
    <name type="scientific">Rotaria magnacalcarata</name>
    <dbReference type="NCBI Taxonomy" id="392030"/>
    <lineage>
        <taxon>Eukaryota</taxon>
        <taxon>Metazoa</taxon>
        <taxon>Spiralia</taxon>
        <taxon>Gnathifera</taxon>
        <taxon>Rotifera</taxon>
        <taxon>Eurotatoria</taxon>
        <taxon>Bdelloidea</taxon>
        <taxon>Philodinida</taxon>
        <taxon>Philodinidae</taxon>
        <taxon>Rotaria</taxon>
    </lineage>
</organism>
<evidence type="ECO:0000313" key="3">
    <source>
        <dbReference type="Proteomes" id="UP000663855"/>
    </source>
</evidence>